<evidence type="ECO:0000313" key="3">
    <source>
        <dbReference type="Proteomes" id="UP000051373"/>
    </source>
</evidence>
<dbReference type="AlphaFoldDB" id="A0A0S8FSM3"/>
<accession>A0A0S8FSM3</accession>
<dbReference type="Proteomes" id="UP000051373">
    <property type="component" value="Unassembled WGS sequence"/>
</dbReference>
<protein>
    <recommendedName>
        <fullName evidence="1">Cupin type-2 domain-containing protein</fullName>
    </recommendedName>
</protein>
<dbReference type="SUPFAM" id="SSF51182">
    <property type="entry name" value="RmlC-like cupins"/>
    <property type="match status" value="1"/>
</dbReference>
<organism evidence="2 3">
    <name type="scientific">candidate division WOR_3 bacterium SM23_42</name>
    <dbReference type="NCBI Taxonomy" id="1703779"/>
    <lineage>
        <taxon>Bacteria</taxon>
        <taxon>Bacteria division WOR-3</taxon>
    </lineage>
</organism>
<gene>
    <name evidence="2" type="ORF">AMJ83_05910</name>
</gene>
<feature type="domain" description="Cupin type-2" evidence="1">
    <location>
        <begin position="39"/>
        <end position="90"/>
    </location>
</feature>
<dbReference type="CDD" id="cd02226">
    <property type="entry name" value="cupin_YdbB-like"/>
    <property type="match status" value="1"/>
</dbReference>
<dbReference type="STRING" id="1703779.AMJ83_05910"/>
<dbReference type="Pfam" id="PF07883">
    <property type="entry name" value="Cupin_2"/>
    <property type="match status" value="1"/>
</dbReference>
<dbReference type="EMBL" id="LJUJ01000009">
    <property type="protein sequence ID" value="KPK63731.1"/>
    <property type="molecule type" value="Genomic_DNA"/>
</dbReference>
<dbReference type="InterPro" id="IPR052044">
    <property type="entry name" value="PKS_Associated_Protein"/>
</dbReference>
<dbReference type="Gene3D" id="2.60.120.10">
    <property type="entry name" value="Jelly Rolls"/>
    <property type="match status" value="1"/>
</dbReference>
<dbReference type="InterPro" id="IPR014710">
    <property type="entry name" value="RmlC-like_jellyroll"/>
</dbReference>
<reference evidence="2 3" key="1">
    <citation type="journal article" date="2015" name="Microbiome">
        <title>Genomic resolution of linkages in carbon, nitrogen, and sulfur cycling among widespread estuary sediment bacteria.</title>
        <authorList>
            <person name="Baker B.J."/>
            <person name="Lazar C.S."/>
            <person name="Teske A.P."/>
            <person name="Dick G.J."/>
        </authorList>
    </citation>
    <scope>NUCLEOTIDE SEQUENCE [LARGE SCALE GENOMIC DNA]</scope>
    <source>
        <strain evidence="2">SM23_42</strain>
    </source>
</reference>
<evidence type="ECO:0000259" key="1">
    <source>
        <dbReference type="Pfam" id="PF07883"/>
    </source>
</evidence>
<dbReference type="PANTHER" id="PTHR36114">
    <property type="entry name" value="16.7 KDA PROTEIN IN WHIE LOCUS"/>
    <property type="match status" value="1"/>
</dbReference>
<name>A0A0S8FSM3_UNCW3</name>
<proteinExistence type="predicted"/>
<dbReference type="PANTHER" id="PTHR36114:SF1">
    <property type="entry name" value="16.7 KDA PROTEIN IN WHIE LOCUS"/>
    <property type="match status" value="1"/>
</dbReference>
<evidence type="ECO:0000313" key="2">
    <source>
        <dbReference type="EMBL" id="KPK63731.1"/>
    </source>
</evidence>
<dbReference type="InterPro" id="IPR011051">
    <property type="entry name" value="RmlC_Cupin_sf"/>
</dbReference>
<dbReference type="InterPro" id="IPR013096">
    <property type="entry name" value="Cupin_2"/>
</dbReference>
<sequence>MAKISLKKLVREIKEPWQPRDILHVHQTALRIAKLDGAYGWHVHLHEDEFFLVLKGRIYIDTEEDSIELKEYEGYLVKRGIRHRSRTKKPAWVMLVEPVITKTKGERTD</sequence>
<comment type="caution">
    <text evidence="2">The sequence shown here is derived from an EMBL/GenBank/DDBJ whole genome shotgun (WGS) entry which is preliminary data.</text>
</comment>